<dbReference type="SUPFAM" id="SSF111283">
    <property type="entry name" value="Putative modulator of DNA gyrase, PmbA/TldD"/>
    <property type="match status" value="1"/>
</dbReference>
<dbReference type="InterPro" id="IPR036059">
    <property type="entry name" value="TldD/PmbA_sf"/>
</dbReference>
<name>A0A370H440_9NOCA</name>
<proteinExistence type="inferred from homology"/>
<organism evidence="4 5">
    <name type="scientific">Nocardia mexicana</name>
    <dbReference type="NCBI Taxonomy" id="279262"/>
    <lineage>
        <taxon>Bacteria</taxon>
        <taxon>Bacillati</taxon>
        <taxon>Actinomycetota</taxon>
        <taxon>Actinomycetes</taxon>
        <taxon>Mycobacteriales</taxon>
        <taxon>Nocardiaceae</taxon>
        <taxon>Nocardia</taxon>
    </lineage>
</organism>
<evidence type="ECO:0000313" key="5">
    <source>
        <dbReference type="Proteomes" id="UP000255355"/>
    </source>
</evidence>
<gene>
    <name evidence="4" type="ORF">DFR68_105433</name>
</gene>
<feature type="domain" description="Metalloprotease TldD/E C-terminal" evidence="3">
    <location>
        <begin position="238"/>
        <end position="468"/>
    </location>
</feature>
<protein>
    <submittedName>
        <fullName evidence="4">Putative Zn-dependent protease</fullName>
    </submittedName>
</protein>
<evidence type="ECO:0000259" key="3">
    <source>
        <dbReference type="Pfam" id="PF19289"/>
    </source>
</evidence>
<dbReference type="GO" id="GO:0008237">
    <property type="term" value="F:metallopeptidase activity"/>
    <property type="evidence" value="ECO:0007669"/>
    <property type="project" value="InterPro"/>
</dbReference>
<accession>A0A370H440</accession>
<dbReference type="InterPro" id="IPR002510">
    <property type="entry name" value="Metalloprtase-TldD/E_N"/>
</dbReference>
<evidence type="ECO:0000259" key="2">
    <source>
        <dbReference type="Pfam" id="PF01523"/>
    </source>
</evidence>
<sequence length="474" mass="51409">MSTENPGGHVLPSPEVVERALRVSRADEAIVLVTDAYDTSLRWAGNSMTTNGSSISRDWAVISIFRDGPHAARVGSVGSTSVDPADIEAVVRASEEAARTAEPARDAVPLLDPDLVDPGVPDRELSWEGSPAATDIGVFAGLARELATGFDGTDRLYGFAHHQMHSTWLGTSTGVRRRWVQPTGSVEINGKRGDGAELASAWVGTGTTDFTDVDVPALLSELSRRLDWSRRRVDLPAGRYETLLPPSAVADLMIYMMWTMEGRGAHEGHTAFSRAGGTRIGERLNDIPLTLYSDPSAAGLEYRPFVATPASSEALSVFDNGLTARRADWVRDGVVESLVYPRATAAEFDAPVTVPGENLLMTGGSEAALTEMIARTERGLLLTCLWYIREVDPATLLLTGLTRDGVYLVEDGEVTAAVNNFRFNESPLDLLRRVSEAGATEITLPREWKDWFTRTAMPPLRIPDFHMSSVSRAT</sequence>
<dbReference type="Gene3D" id="3.30.2290.10">
    <property type="entry name" value="PmbA/TldD superfamily"/>
    <property type="match status" value="1"/>
</dbReference>
<keyword evidence="4" id="KW-0645">Protease</keyword>
<feature type="domain" description="Metalloprotease TldD/E N-terminal" evidence="2">
    <location>
        <begin position="31"/>
        <end position="98"/>
    </location>
</feature>
<comment type="similarity">
    <text evidence="1">Belongs to the peptidase U62 family.</text>
</comment>
<comment type="caution">
    <text evidence="4">The sequence shown here is derived from an EMBL/GenBank/DDBJ whole genome shotgun (WGS) entry which is preliminary data.</text>
</comment>
<dbReference type="InterPro" id="IPR045569">
    <property type="entry name" value="Metalloprtase-TldD/E_C"/>
</dbReference>
<reference evidence="4 5" key="1">
    <citation type="submission" date="2018-07" db="EMBL/GenBank/DDBJ databases">
        <title>Genomic Encyclopedia of Type Strains, Phase IV (KMG-IV): sequencing the most valuable type-strain genomes for metagenomic binning, comparative biology and taxonomic classification.</title>
        <authorList>
            <person name="Goeker M."/>
        </authorList>
    </citation>
    <scope>NUCLEOTIDE SEQUENCE [LARGE SCALE GENOMIC DNA]</scope>
    <source>
        <strain evidence="4 5">DSM 44952</strain>
    </source>
</reference>
<dbReference type="GO" id="GO:0006508">
    <property type="term" value="P:proteolysis"/>
    <property type="evidence" value="ECO:0007669"/>
    <property type="project" value="UniProtKB-KW"/>
</dbReference>
<dbReference type="Pfam" id="PF19289">
    <property type="entry name" value="PmbA_TldD_3rd"/>
    <property type="match status" value="1"/>
</dbReference>
<keyword evidence="5" id="KW-1185">Reference proteome</keyword>
<evidence type="ECO:0000256" key="1">
    <source>
        <dbReference type="ARBA" id="ARBA00005836"/>
    </source>
</evidence>
<keyword evidence="4" id="KW-0378">Hydrolase</keyword>
<dbReference type="Proteomes" id="UP000255355">
    <property type="component" value="Unassembled WGS sequence"/>
</dbReference>
<dbReference type="PANTHER" id="PTHR43666:SF1">
    <property type="entry name" value="CONSERVED PROTEIN"/>
    <property type="match status" value="1"/>
</dbReference>
<dbReference type="EMBL" id="QQAZ01000005">
    <property type="protein sequence ID" value="RDI50956.1"/>
    <property type="molecule type" value="Genomic_DNA"/>
</dbReference>
<dbReference type="PANTHER" id="PTHR43666">
    <property type="entry name" value="TLDD PROTEIN"/>
    <property type="match status" value="1"/>
</dbReference>
<dbReference type="STRING" id="1210089.GCA_001613165_03281"/>
<evidence type="ECO:0000313" key="4">
    <source>
        <dbReference type="EMBL" id="RDI50956.1"/>
    </source>
</evidence>
<dbReference type="AlphaFoldDB" id="A0A370H440"/>
<dbReference type="InterPro" id="IPR035068">
    <property type="entry name" value="TldD/PmbA_N"/>
</dbReference>
<dbReference type="Pfam" id="PF01523">
    <property type="entry name" value="PmbA_TldD_1st"/>
    <property type="match status" value="1"/>
</dbReference>